<evidence type="ECO:0000256" key="9">
    <source>
        <dbReference type="SAM" id="SignalP"/>
    </source>
</evidence>
<name>A0A2K9ENC8_9RHOB</name>
<dbReference type="GO" id="GO:0006508">
    <property type="term" value="P:proteolysis"/>
    <property type="evidence" value="ECO:0007669"/>
    <property type="project" value="UniProtKB-KW"/>
</dbReference>
<feature type="signal peptide" evidence="9">
    <location>
        <begin position="1"/>
        <end position="21"/>
    </location>
</feature>
<dbReference type="OrthoDB" id="1467367at2"/>
<dbReference type="KEGG" id="paro:CUV01_06920"/>
<keyword evidence="2" id="KW-0479">Metal-binding</keyword>
<reference evidence="10 11" key="1">
    <citation type="submission" date="2017-12" db="EMBL/GenBank/DDBJ databases">
        <authorList>
            <person name="Hurst M.R.H."/>
        </authorList>
    </citation>
    <scope>NUCLEOTIDE SEQUENCE [LARGE SCALE GENOMIC DNA]</scope>
    <source>
        <strain evidence="10 11">BM15</strain>
    </source>
</reference>
<feature type="chain" id="PRO_5014726831" evidence="9">
    <location>
        <begin position="22"/>
        <end position="294"/>
    </location>
</feature>
<dbReference type="GO" id="GO:0008237">
    <property type="term" value="F:metallopeptidase activity"/>
    <property type="evidence" value="ECO:0007669"/>
    <property type="project" value="UniProtKB-KW"/>
</dbReference>
<protein>
    <submittedName>
        <fullName evidence="10">Penicillin-insensitive murein endopeptidase</fullName>
    </submittedName>
</protein>
<evidence type="ECO:0000313" key="11">
    <source>
        <dbReference type="Proteomes" id="UP000233742"/>
    </source>
</evidence>
<evidence type="ECO:0000256" key="4">
    <source>
        <dbReference type="ARBA" id="ARBA00022764"/>
    </source>
</evidence>
<dbReference type="PIRSF" id="PIRSF018455">
    <property type="entry name" value="MepA"/>
    <property type="match status" value="1"/>
</dbReference>
<keyword evidence="7" id="KW-0482">Metalloprotease</keyword>
<keyword evidence="5" id="KW-0378">Hydrolase</keyword>
<evidence type="ECO:0000256" key="5">
    <source>
        <dbReference type="ARBA" id="ARBA00022801"/>
    </source>
</evidence>
<keyword evidence="6" id="KW-0862">Zinc</keyword>
<sequence length="294" mass="31530">MIRKILTTAAILIGMVAPVSAQSPLAKDVFGRVGGPTAGNAVAIGTYNKGCFNGGAQLPQSGPTWQAMRLSRNRNWGHPDMVSFLVGLSQAATKMGWRGLYIGDMSQPRGGPMLTGHASHQLGLDADIWMLPPSNLNLSPAQRENISSISVVAGNGLSVNRNWTPSHAAIIQSAAMDPRVDRIFLDAAIKVAMCQANNNRGSWLQKLRPTPNHDYHFHVRLNCPRGSGGCVNTAASVASLSGNDNGCGAAMQELQYRANPGSRPRGQGNPDYRHPRTFRLSEMPRQCQVIGTAR</sequence>
<dbReference type="AlphaFoldDB" id="A0A2K9ENC8"/>
<dbReference type="GO" id="GO:0046872">
    <property type="term" value="F:metal ion binding"/>
    <property type="evidence" value="ECO:0007669"/>
    <property type="project" value="UniProtKB-KW"/>
</dbReference>
<keyword evidence="4" id="KW-0574">Periplasm</keyword>
<dbReference type="NCBIfam" id="NF006947">
    <property type="entry name" value="PRK09429.1"/>
    <property type="match status" value="1"/>
</dbReference>
<keyword evidence="3 9" id="KW-0732">Signal</keyword>
<dbReference type="Pfam" id="PF03411">
    <property type="entry name" value="Peptidase_M74"/>
    <property type="match status" value="1"/>
</dbReference>
<keyword evidence="8" id="KW-1015">Disulfide bond</keyword>
<organism evidence="10 11">
    <name type="scientific">Paracoccus tegillarcae</name>
    <dbReference type="NCBI Taxonomy" id="1529068"/>
    <lineage>
        <taxon>Bacteria</taxon>
        <taxon>Pseudomonadati</taxon>
        <taxon>Pseudomonadota</taxon>
        <taxon>Alphaproteobacteria</taxon>
        <taxon>Rhodobacterales</taxon>
        <taxon>Paracoccaceae</taxon>
        <taxon>Paracoccus</taxon>
    </lineage>
</organism>
<feature type="disulfide bond" evidence="8">
    <location>
        <begin position="223"/>
        <end position="230"/>
    </location>
</feature>
<keyword evidence="1" id="KW-0645">Protease</keyword>
<dbReference type="GO" id="GO:0004252">
    <property type="term" value="F:serine-type endopeptidase activity"/>
    <property type="evidence" value="ECO:0007669"/>
    <property type="project" value="InterPro"/>
</dbReference>
<gene>
    <name evidence="10" type="ORF">CUV01_06920</name>
</gene>
<dbReference type="Gene3D" id="3.30.1380.10">
    <property type="match status" value="1"/>
</dbReference>
<evidence type="ECO:0000256" key="2">
    <source>
        <dbReference type="ARBA" id="ARBA00022723"/>
    </source>
</evidence>
<evidence type="ECO:0000313" key="10">
    <source>
        <dbReference type="EMBL" id="AUH33155.1"/>
    </source>
</evidence>
<dbReference type="GO" id="GO:0030288">
    <property type="term" value="C:outer membrane-bounded periplasmic space"/>
    <property type="evidence" value="ECO:0007669"/>
    <property type="project" value="InterPro"/>
</dbReference>
<dbReference type="Proteomes" id="UP000233742">
    <property type="component" value="Chromosome"/>
</dbReference>
<evidence type="ECO:0000256" key="8">
    <source>
        <dbReference type="PIRSR" id="PIRSR018455-2"/>
    </source>
</evidence>
<dbReference type="InterPro" id="IPR009045">
    <property type="entry name" value="Zn_M74/Hedgehog-like"/>
</dbReference>
<proteinExistence type="predicted"/>
<evidence type="ECO:0000256" key="3">
    <source>
        <dbReference type="ARBA" id="ARBA00022729"/>
    </source>
</evidence>
<dbReference type="RefSeq" id="WP_101459825.1">
    <property type="nucleotide sequence ID" value="NZ_CP025408.1"/>
</dbReference>
<dbReference type="EMBL" id="CP025408">
    <property type="protein sequence ID" value="AUH33155.1"/>
    <property type="molecule type" value="Genomic_DNA"/>
</dbReference>
<evidence type="ECO:0000256" key="6">
    <source>
        <dbReference type="ARBA" id="ARBA00022833"/>
    </source>
</evidence>
<dbReference type="SUPFAM" id="SSF55166">
    <property type="entry name" value="Hedgehog/DD-peptidase"/>
    <property type="match status" value="1"/>
</dbReference>
<evidence type="ECO:0000256" key="1">
    <source>
        <dbReference type="ARBA" id="ARBA00022670"/>
    </source>
</evidence>
<evidence type="ECO:0000256" key="7">
    <source>
        <dbReference type="ARBA" id="ARBA00023049"/>
    </source>
</evidence>
<keyword evidence="11" id="KW-1185">Reference proteome</keyword>
<dbReference type="InterPro" id="IPR005073">
    <property type="entry name" value="Peptidase_M74"/>
</dbReference>
<feature type="disulfide bond" evidence="8">
    <location>
        <begin position="194"/>
        <end position="247"/>
    </location>
</feature>
<accession>A0A2K9ENC8</accession>